<reference evidence="9 10" key="1">
    <citation type="submission" date="2022-06" db="EMBL/GenBank/DDBJ databases">
        <title>Isolation of gut microbiota from human fecal samples.</title>
        <authorList>
            <person name="Pamer E.G."/>
            <person name="Barat B."/>
            <person name="Waligurski E."/>
            <person name="Medina S."/>
            <person name="Paddock L."/>
            <person name="Mostad J."/>
        </authorList>
    </citation>
    <scope>NUCLEOTIDE SEQUENCE [LARGE SCALE GENOMIC DNA]</scope>
    <source>
        <strain evidence="9 10">DFI.6.1</strain>
    </source>
</reference>
<dbReference type="EMBL" id="JANGCH010000005">
    <property type="protein sequence ID" value="MCQ5121641.1"/>
    <property type="molecule type" value="Genomic_DNA"/>
</dbReference>
<evidence type="ECO:0000256" key="8">
    <source>
        <dbReference type="RuleBase" id="RU003814"/>
    </source>
</evidence>
<accession>A0ABT1SK91</accession>
<evidence type="ECO:0000256" key="4">
    <source>
        <dbReference type="ARBA" id="ARBA00022917"/>
    </source>
</evidence>
<proteinExistence type="inferred from homology"/>
<dbReference type="Gene3D" id="3.40.50.10470">
    <property type="entry name" value="Translation initiation factor eif-2b, domain 2"/>
    <property type="match status" value="1"/>
</dbReference>
<protein>
    <recommendedName>
        <fullName evidence="5">Translation initiation factor eIF2B subunit beta</fullName>
    </recommendedName>
    <alternativeName>
        <fullName evidence="6">eIF2B GDP-GTP exchange factor subunit beta</fullName>
    </alternativeName>
</protein>
<keyword evidence="10" id="KW-1185">Reference proteome</keyword>
<dbReference type="PANTHER" id="PTHR45859:SF1">
    <property type="entry name" value="TRANSLATION INITIATION FACTOR EIF-2B SUBUNIT BETA"/>
    <property type="match status" value="1"/>
</dbReference>
<evidence type="ECO:0000256" key="1">
    <source>
        <dbReference type="ARBA" id="ARBA00004514"/>
    </source>
</evidence>
<sequence>MVDVHEARACLATASLCDFDDIVSGRVLGASRHIQMILDMYVKIAEAKERKQAETAIATVGTYFKETRGKSSYAIVLALKNVEAKIKANETSDYAQAVKEAQRAYFREADEHLEKILRYAARLLMQADSVMLFDYSSTVEKALVRAEKKLDVYIPESRVINGGYPFVKGMVEAGHHVHFLADAAMLSVLDQVDMVFIGAETFYPDGTAFNTVGSDMLAELCALHHVPYYVLTPLLKGDVRATYGIYKEPLTSDLQERIAKDWDEDLKDHVDFLSMELVAVKPELITGYICEKGIIKASDLFTFVYKEEEYVG</sequence>
<evidence type="ECO:0000313" key="10">
    <source>
        <dbReference type="Proteomes" id="UP001524435"/>
    </source>
</evidence>
<evidence type="ECO:0000256" key="3">
    <source>
        <dbReference type="ARBA" id="ARBA00022540"/>
    </source>
</evidence>
<dbReference type="Proteomes" id="UP001524435">
    <property type="component" value="Unassembled WGS sequence"/>
</dbReference>
<comment type="subcellular location">
    <subcellularLocation>
        <location evidence="1">Cytoplasm</location>
        <location evidence="1">Cytosol</location>
    </subcellularLocation>
</comment>
<dbReference type="InterPro" id="IPR042529">
    <property type="entry name" value="IF_2B-like_C"/>
</dbReference>
<dbReference type="RefSeq" id="WP_178200785.1">
    <property type="nucleotide sequence ID" value="NZ_CALVCM010000002.1"/>
</dbReference>
<comment type="similarity">
    <text evidence="8">Belongs to the eIF-2B alpha/beta/delta subunits family.</text>
</comment>
<dbReference type="InterPro" id="IPR051855">
    <property type="entry name" value="eIF2B_beta_subunit"/>
</dbReference>
<name>A0ABT1SK91_9FIRM</name>
<evidence type="ECO:0000256" key="7">
    <source>
        <dbReference type="ARBA" id="ARBA00046432"/>
    </source>
</evidence>
<dbReference type="Pfam" id="PF01008">
    <property type="entry name" value="IF-2B"/>
    <property type="match status" value="1"/>
</dbReference>
<comment type="subunit">
    <text evidence="7">Component of the translation initiation factor 2B (eIF2B) complex which is a heterodecamer of two sets of five different subunits: alpha, beta, gamma, delta and epsilon. Subunits alpha, beta and delta comprise a regulatory subcomplex and subunits epsilon and gamma comprise a catalytic subcomplex. Within the complex, the hexameric regulatory complex resides at the center, with the two heterodimeric catalytic subcomplexes bound on opposite sides.</text>
</comment>
<evidence type="ECO:0000256" key="6">
    <source>
        <dbReference type="ARBA" id="ARBA00044228"/>
    </source>
</evidence>
<dbReference type="InterPro" id="IPR037171">
    <property type="entry name" value="NagB/RpiA_transferase-like"/>
</dbReference>
<organism evidence="9 10">
    <name type="scientific">Massilicoli timonensis</name>
    <dbReference type="NCBI Taxonomy" id="2015901"/>
    <lineage>
        <taxon>Bacteria</taxon>
        <taxon>Bacillati</taxon>
        <taxon>Bacillota</taxon>
        <taxon>Erysipelotrichia</taxon>
        <taxon>Erysipelotrichales</taxon>
        <taxon>Erysipelotrichaceae</taxon>
        <taxon>Massilicoli</taxon>
    </lineage>
</organism>
<dbReference type="InterPro" id="IPR000649">
    <property type="entry name" value="IF-2B-related"/>
</dbReference>
<comment type="caution">
    <text evidence="9">The sequence shown here is derived from an EMBL/GenBank/DDBJ whole genome shotgun (WGS) entry which is preliminary data.</text>
</comment>
<keyword evidence="4" id="KW-0648">Protein biosynthesis</keyword>
<keyword evidence="3" id="KW-0396">Initiation factor</keyword>
<gene>
    <name evidence="9" type="ORF">NE663_05120</name>
</gene>
<dbReference type="PANTHER" id="PTHR45859">
    <property type="entry name" value="TRANSLATION INITIATION FACTOR EIF-2B SUBUNIT BETA"/>
    <property type="match status" value="1"/>
</dbReference>
<evidence type="ECO:0000313" key="9">
    <source>
        <dbReference type="EMBL" id="MCQ5121641.1"/>
    </source>
</evidence>
<evidence type="ECO:0000256" key="2">
    <source>
        <dbReference type="ARBA" id="ARBA00022490"/>
    </source>
</evidence>
<evidence type="ECO:0000256" key="5">
    <source>
        <dbReference type="ARBA" id="ARBA00044122"/>
    </source>
</evidence>
<dbReference type="SUPFAM" id="SSF100950">
    <property type="entry name" value="NagB/RpiA/CoA transferase-like"/>
    <property type="match status" value="1"/>
</dbReference>
<keyword evidence="2" id="KW-0963">Cytoplasm</keyword>